<dbReference type="Proteomes" id="UP001604277">
    <property type="component" value="Unassembled WGS sequence"/>
</dbReference>
<evidence type="ECO:0000256" key="1">
    <source>
        <dbReference type="ARBA" id="ARBA00004286"/>
    </source>
</evidence>
<dbReference type="PANTHER" id="PTHR45660:SF46">
    <property type="entry name" value="HISTONE-LYSINE N-METHYLTRANSFERASE, H3 LYSINE-9 SPECIFIC SUVH6"/>
    <property type="match status" value="1"/>
</dbReference>
<dbReference type="Pfam" id="PF02182">
    <property type="entry name" value="SAD_SRA"/>
    <property type="match status" value="1"/>
</dbReference>
<evidence type="ECO:0000259" key="4">
    <source>
        <dbReference type="PROSITE" id="PS51015"/>
    </source>
</evidence>
<protein>
    <submittedName>
        <fullName evidence="5">Histone-lysine N-methyltransferase</fullName>
    </submittedName>
</protein>
<evidence type="ECO:0000256" key="3">
    <source>
        <dbReference type="PROSITE-ProRule" id="PRU00358"/>
    </source>
</evidence>
<dbReference type="PANTHER" id="PTHR45660">
    <property type="entry name" value="HISTONE-LYSINE N-METHYLTRANSFERASE SETMAR"/>
    <property type="match status" value="1"/>
</dbReference>
<dbReference type="EMBL" id="JBFOLJ010000004">
    <property type="protein sequence ID" value="KAL2544771.1"/>
    <property type="molecule type" value="Genomic_DNA"/>
</dbReference>
<dbReference type="SMART" id="SM00466">
    <property type="entry name" value="SRA"/>
    <property type="match status" value="1"/>
</dbReference>
<dbReference type="GO" id="GO:0005634">
    <property type="term" value="C:nucleus"/>
    <property type="evidence" value="ECO:0007669"/>
    <property type="project" value="UniProtKB-SubCell"/>
</dbReference>
<feature type="domain" description="YDG" evidence="4">
    <location>
        <begin position="208"/>
        <end position="365"/>
    </location>
</feature>
<sequence>MISCGKDCVDGIKKFEVETDVTQTLRKNLESGALMEMPIVSQTESLDGVEKVEVRTEAIGTGGENVRKHPLLWRHKFKAVAKRSKIKREISGGPSIKKKAIPIPSGNSGALILRDEKRYGAHDENLPSNSHASYTPHDFDVSIPPKHSSHTDARNRVIETLRLFRSICRKCSQDEAKSKNQTKRIDLFAVEIIKERKMEVNTGKKILGEVPGVEVGDEFQYRVELAIVGIHRPYQAGIDSMKHNGISVANSIVDAGVYAGDKHNADVIIYSGQGGNIVGKNKPPEDQKLKKGNLALKNSISAKNSRSCYPTTERNKAFRASELDVPSYYVPTHASADKAQSKVMRAPIERSTSSRSSILKHVLIAGSGSRNRLKDKGGVQVCLVFSGVISYDEAGAI</sequence>
<evidence type="ECO:0000256" key="2">
    <source>
        <dbReference type="ARBA" id="ARBA00023242"/>
    </source>
</evidence>
<dbReference type="AlphaFoldDB" id="A0ABD1W529"/>
<dbReference type="PROSITE" id="PS51015">
    <property type="entry name" value="YDG"/>
    <property type="match status" value="1"/>
</dbReference>
<evidence type="ECO:0000313" key="5">
    <source>
        <dbReference type="EMBL" id="KAL2544771.1"/>
    </source>
</evidence>
<dbReference type="InterPro" id="IPR015947">
    <property type="entry name" value="PUA-like_sf"/>
</dbReference>
<dbReference type="SUPFAM" id="SSF88697">
    <property type="entry name" value="PUA domain-like"/>
    <property type="match status" value="1"/>
</dbReference>
<organism evidence="5 6">
    <name type="scientific">Forsythia ovata</name>
    <dbReference type="NCBI Taxonomy" id="205694"/>
    <lineage>
        <taxon>Eukaryota</taxon>
        <taxon>Viridiplantae</taxon>
        <taxon>Streptophyta</taxon>
        <taxon>Embryophyta</taxon>
        <taxon>Tracheophyta</taxon>
        <taxon>Spermatophyta</taxon>
        <taxon>Magnoliopsida</taxon>
        <taxon>eudicotyledons</taxon>
        <taxon>Gunneridae</taxon>
        <taxon>Pentapetalae</taxon>
        <taxon>asterids</taxon>
        <taxon>lamiids</taxon>
        <taxon>Lamiales</taxon>
        <taxon>Oleaceae</taxon>
        <taxon>Forsythieae</taxon>
        <taxon>Forsythia</taxon>
    </lineage>
</organism>
<dbReference type="Gene3D" id="2.30.280.10">
    <property type="entry name" value="SRA-YDG"/>
    <property type="match status" value="1"/>
</dbReference>
<gene>
    <name evidence="5" type="ORF">Fot_14004</name>
</gene>
<dbReference type="GO" id="GO:0005694">
    <property type="term" value="C:chromosome"/>
    <property type="evidence" value="ECO:0007669"/>
    <property type="project" value="UniProtKB-SubCell"/>
</dbReference>
<accession>A0ABD1W529</accession>
<dbReference type="InterPro" id="IPR051357">
    <property type="entry name" value="H3K9_HMTase_SUVAR3-9"/>
</dbReference>
<comment type="subcellular location">
    <subcellularLocation>
        <location evidence="1">Chromosome</location>
    </subcellularLocation>
    <subcellularLocation>
        <location evidence="3">Nucleus</location>
    </subcellularLocation>
</comment>
<name>A0ABD1W529_9LAMI</name>
<comment type="caution">
    <text evidence="5">The sequence shown here is derived from an EMBL/GenBank/DDBJ whole genome shotgun (WGS) entry which is preliminary data.</text>
</comment>
<dbReference type="InterPro" id="IPR003105">
    <property type="entry name" value="SRA_YDG"/>
</dbReference>
<keyword evidence="6" id="KW-1185">Reference proteome</keyword>
<proteinExistence type="predicted"/>
<dbReference type="InterPro" id="IPR036987">
    <property type="entry name" value="SRA-YDG_sf"/>
</dbReference>
<evidence type="ECO:0000313" key="6">
    <source>
        <dbReference type="Proteomes" id="UP001604277"/>
    </source>
</evidence>
<keyword evidence="2 3" id="KW-0539">Nucleus</keyword>
<reference evidence="6" key="1">
    <citation type="submission" date="2024-07" db="EMBL/GenBank/DDBJ databases">
        <title>Two chromosome-level genome assemblies of Korean endemic species Abeliophyllum distichum and Forsythia ovata (Oleaceae).</title>
        <authorList>
            <person name="Jang H."/>
        </authorList>
    </citation>
    <scope>NUCLEOTIDE SEQUENCE [LARGE SCALE GENOMIC DNA]</scope>
</reference>